<dbReference type="InParanoid" id="B4NMR0"/>
<dbReference type="InterPro" id="IPR022042">
    <property type="entry name" value="snRNA-activating_su3"/>
</dbReference>
<dbReference type="PANTHER" id="PTHR13421:SF16">
    <property type="entry name" value="SNRNA-ACTIVATING PROTEIN COMPLEX SUBUNIT 3"/>
    <property type="match status" value="1"/>
</dbReference>
<keyword evidence="12" id="KW-1185">Reference proteome</keyword>
<keyword evidence="6" id="KW-0804">Transcription</keyword>
<evidence type="ECO:0000256" key="7">
    <source>
        <dbReference type="ARBA" id="ARBA00023242"/>
    </source>
</evidence>
<dbReference type="GO" id="GO:0019185">
    <property type="term" value="C:snRNA-activating protein complex"/>
    <property type="evidence" value="ECO:0007669"/>
    <property type="project" value="EnsemblMetazoa"/>
</dbReference>
<dbReference type="EMBL" id="CH964282">
    <property type="protein sequence ID" value="EDW85649.1"/>
    <property type="molecule type" value="Genomic_DNA"/>
</dbReference>
<dbReference type="eggNOG" id="KOG2664">
    <property type="taxonomic scope" value="Eukaryota"/>
</dbReference>
<dbReference type="GO" id="GO:0003681">
    <property type="term" value="F:bent DNA binding"/>
    <property type="evidence" value="ECO:0007669"/>
    <property type="project" value="EnsemblMetazoa"/>
</dbReference>
<sequence length="404" mass="46487">MENQIDPPQPPINLQEFLQNYRHKLKIEAVEDKPEYISAGVKASCSLDLIALPDDNPINAFQLGSEIHRANTLQPNPDLPVPKTYTAIQDHKAKSRHSAFSRSQFSHRLVAPPSSSFPEVLPPKDYDLELTVRCYRPPRAHHRGFKLEIPVFSEEFICLGSNYLTELRDKISCICNGRRFVDISEDPDGSLPSLDTNPGYFFINRTFYNDLRNPHNCDYSSTVRKWAATAHGIQDEDFTVGRMENTRFIDLTVSLGAPLQYLHHGNCEHLFVISQVEVLRTSCDRSQYPYLRSFNTYNRRTCYMCGRHGYHFIVEQSRRQLHDPSYLCRTCFFSFNYVDGQKVGEFKAYRIYDSNSEAATGETHPGLEVETMGGDETKQEEFTDYTEEEMFDLDLINLSSSKEN</sequence>
<reference evidence="11 12" key="1">
    <citation type="journal article" date="2007" name="Nature">
        <title>Evolution of genes and genomes on the Drosophila phylogeny.</title>
        <authorList>
            <consortium name="Drosophila 12 Genomes Consortium"/>
            <person name="Clark A.G."/>
            <person name="Eisen M.B."/>
            <person name="Smith D.R."/>
            <person name="Bergman C.M."/>
            <person name="Oliver B."/>
            <person name="Markow T.A."/>
            <person name="Kaufman T.C."/>
            <person name="Kellis M."/>
            <person name="Gelbart W."/>
            <person name="Iyer V.N."/>
            <person name="Pollard D.A."/>
            <person name="Sackton T.B."/>
            <person name="Larracuente A.M."/>
            <person name="Singh N.D."/>
            <person name="Abad J.P."/>
            <person name="Abt D.N."/>
            <person name="Adryan B."/>
            <person name="Aguade M."/>
            <person name="Akashi H."/>
            <person name="Anderson W.W."/>
            <person name="Aquadro C.F."/>
            <person name="Ardell D.H."/>
            <person name="Arguello R."/>
            <person name="Artieri C.G."/>
            <person name="Barbash D.A."/>
            <person name="Barker D."/>
            <person name="Barsanti P."/>
            <person name="Batterham P."/>
            <person name="Batzoglou S."/>
            <person name="Begun D."/>
            <person name="Bhutkar A."/>
            <person name="Blanco E."/>
            <person name="Bosak S.A."/>
            <person name="Bradley R.K."/>
            <person name="Brand A.D."/>
            <person name="Brent M.R."/>
            <person name="Brooks A.N."/>
            <person name="Brown R.H."/>
            <person name="Butlin R.K."/>
            <person name="Caggese C."/>
            <person name="Calvi B.R."/>
            <person name="Bernardo de Carvalho A."/>
            <person name="Caspi A."/>
            <person name="Castrezana S."/>
            <person name="Celniker S.E."/>
            <person name="Chang J.L."/>
            <person name="Chapple C."/>
            <person name="Chatterji S."/>
            <person name="Chinwalla A."/>
            <person name="Civetta A."/>
            <person name="Clifton S.W."/>
            <person name="Comeron J.M."/>
            <person name="Costello J.C."/>
            <person name="Coyne J.A."/>
            <person name="Daub J."/>
            <person name="David R.G."/>
            <person name="Delcher A.L."/>
            <person name="Delehaunty K."/>
            <person name="Do C.B."/>
            <person name="Ebling H."/>
            <person name="Edwards K."/>
            <person name="Eickbush T."/>
            <person name="Evans J.D."/>
            <person name="Filipski A."/>
            <person name="Findeiss S."/>
            <person name="Freyhult E."/>
            <person name="Fulton L."/>
            <person name="Fulton R."/>
            <person name="Garcia A.C."/>
            <person name="Gardiner A."/>
            <person name="Garfield D.A."/>
            <person name="Garvin B.E."/>
            <person name="Gibson G."/>
            <person name="Gilbert D."/>
            <person name="Gnerre S."/>
            <person name="Godfrey J."/>
            <person name="Good R."/>
            <person name="Gotea V."/>
            <person name="Gravely B."/>
            <person name="Greenberg A.J."/>
            <person name="Griffiths-Jones S."/>
            <person name="Gross S."/>
            <person name="Guigo R."/>
            <person name="Gustafson E.A."/>
            <person name="Haerty W."/>
            <person name="Hahn M.W."/>
            <person name="Halligan D.L."/>
            <person name="Halpern A.L."/>
            <person name="Halter G.M."/>
            <person name="Han M.V."/>
            <person name="Heger A."/>
            <person name="Hillier L."/>
            <person name="Hinrichs A.S."/>
            <person name="Holmes I."/>
            <person name="Hoskins R.A."/>
            <person name="Hubisz M.J."/>
            <person name="Hultmark D."/>
            <person name="Huntley M.A."/>
            <person name="Jaffe D.B."/>
            <person name="Jagadeeshan S."/>
            <person name="Jeck W.R."/>
            <person name="Johnson J."/>
            <person name="Jones C.D."/>
            <person name="Jordan W.C."/>
            <person name="Karpen G.H."/>
            <person name="Kataoka E."/>
            <person name="Keightley P.D."/>
            <person name="Kheradpour P."/>
            <person name="Kirkness E.F."/>
            <person name="Koerich L.B."/>
            <person name="Kristiansen K."/>
            <person name="Kudrna D."/>
            <person name="Kulathinal R.J."/>
            <person name="Kumar S."/>
            <person name="Kwok R."/>
            <person name="Lander E."/>
            <person name="Langley C.H."/>
            <person name="Lapoint R."/>
            <person name="Lazzaro B.P."/>
            <person name="Lee S.J."/>
            <person name="Levesque L."/>
            <person name="Li R."/>
            <person name="Lin C.F."/>
            <person name="Lin M.F."/>
            <person name="Lindblad-Toh K."/>
            <person name="Llopart A."/>
            <person name="Long M."/>
            <person name="Low L."/>
            <person name="Lozovsky E."/>
            <person name="Lu J."/>
            <person name="Luo M."/>
            <person name="Machado C.A."/>
            <person name="Makalowski W."/>
            <person name="Marzo M."/>
            <person name="Matsuda M."/>
            <person name="Matzkin L."/>
            <person name="McAllister B."/>
            <person name="McBride C.S."/>
            <person name="McKernan B."/>
            <person name="McKernan K."/>
            <person name="Mendez-Lago M."/>
            <person name="Minx P."/>
            <person name="Mollenhauer M.U."/>
            <person name="Montooth K."/>
            <person name="Mount S.M."/>
            <person name="Mu X."/>
            <person name="Myers E."/>
            <person name="Negre B."/>
            <person name="Newfeld S."/>
            <person name="Nielsen R."/>
            <person name="Noor M.A."/>
            <person name="O'Grady P."/>
            <person name="Pachter L."/>
            <person name="Papaceit M."/>
            <person name="Parisi M.J."/>
            <person name="Parisi M."/>
            <person name="Parts L."/>
            <person name="Pedersen J.S."/>
            <person name="Pesole G."/>
            <person name="Phillippy A.M."/>
            <person name="Ponting C.P."/>
            <person name="Pop M."/>
            <person name="Porcelli D."/>
            <person name="Powell J.R."/>
            <person name="Prohaska S."/>
            <person name="Pruitt K."/>
            <person name="Puig M."/>
            <person name="Quesneville H."/>
            <person name="Ram K.R."/>
            <person name="Rand D."/>
            <person name="Rasmussen M.D."/>
            <person name="Reed L.K."/>
            <person name="Reenan R."/>
            <person name="Reily A."/>
            <person name="Remington K.A."/>
            <person name="Rieger T.T."/>
            <person name="Ritchie M.G."/>
            <person name="Robin C."/>
            <person name="Rogers Y.H."/>
            <person name="Rohde C."/>
            <person name="Rozas J."/>
            <person name="Rubenfield M.J."/>
            <person name="Ruiz A."/>
            <person name="Russo S."/>
            <person name="Salzberg S.L."/>
            <person name="Sanchez-Gracia A."/>
            <person name="Saranga D.J."/>
            <person name="Sato H."/>
            <person name="Schaeffer S.W."/>
            <person name="Schatz M.C."/>
            <person name="Schlenke T."/>
            <person name="Schwartz R."/>
            <person name="Segarra C."/>
            <person name="Singh R.S."/>
            <person name="Sirot L."/>
            <person name="Sirota M."/>
            <person name="Sisneros N.B."/>
            <person name="Smith C.D."/>
            <person name="Smith T.F."/>
            <person name="Spieth J."/>
            <person name="Stage D.E."/>
            <person name="Stark A."/>
            <person name="Stephan W."/>
            <person name="Strausberg R.L."/>
            <person name="Strempel S."/>
            <person name="Sturgill D."/>
            <person name="Sutton G."/>
            <person name="Sutton G.G."/>
            <person name="Tao W."/>
            <person name="Teichmann S."/>
            <person name="Tobari Y.N."/>
            <person name="Tomimura Y."/>
            <person name="Tsolas J.M."/>
            <person name="Valente V.L."/>
            <person name="Venter E."/>
            <person name="Venter J.C."/>
            <person name="Vicario S."/>
            <person name="Vieira F.G."/>
            <person name="Vilella A.J."/>
            <person name="Villasante A."/>
            <person name="Walenz B."/>
            <person name="Wang J."/>
            <person name="Wasserman M."/>
            <person name="Watts T."/>
            <person name="Wilson D."/>
            <person name="Wilson R.K."/>
            <person name="Wing R.A."/>
            <person name="Wolfner M.F."/>
            <person name="Wong A."/>
            <person name="Wong G.K."/>
            <person name="Wu C.I."/>
            <person name="Wu G."/>
            <person name="Yamamoto D."/>
            <person name="Yang H.P."/>
            <person name="Yang S.P."/>
            <person name="Yorke J.A."/>
            <person name="Yoshida K."/>
            <person name="Zdobnov E."/>
            <person name="Zhang P."/>
            <person name="Zhang Y."/>
            <person name="Zimin A.V."/>
            <person name="Baldwin J."/>
            <person name="Abdouelleil A."/>
            <person name="Abdulkadir J."/>
            <person name="Abebe A."/>
            <person name="Abera B."/>
            <person name="Abreu J."/>
            <person name="Acer S.C."/>
            <person name="Aftuck L."/>
            <person name="Alexander A."/>
            <person name="An P."/>
            <person name="Anderson E."/>
            <person name="Anderson S."/>
            <person name="Arachi H."/>
            <person name="Azer M."/>
            <person name="Bachantsang P."/>
            <person name="Barry A."/>
            <person name="Bayul T."/>
            <person name="Berlin A."/>
            <person name="Bessette D."/>
            <person name="Bloom T."/>
            <person name="Blye J."/>
            <person name="Boguslavskiy L."/>
            <person name="Bonnet C."/>
            <person name="Boukhgalter B."/>
            <person name="Bourzgui I."/>
            <person name="Brown A."/>
            <person name="Cahill P."/>
            <person name="Channer S."/>
            <person name="Cheshatsang Y."/>
            <person name="Chuda L."/>
            <person name="Citroen M."/>
            <person name="Collymore A."/>
            <person name="Cooke P."/>
            <person name="Costello M."/>
            <person name="D'Aco K."/>
            <person name="Daza R."/>
            <person name="De Haan G."/>
            <person name="DeGray S."/>
            <person name="DeMaso C."/>
            <person name="Dhargay N."/>
            <person name="Dooley K."/>
            <person name="Dooley E."/>
            <person name="Doricent M."/>
            <person name="Dorje P."/>
            <person name="Dorjee K."/>
            <person name="Dupes A."/>
            <person name="Elong R."/>
            <person name="Falk J."/>
            <person name="Farina A."/>
            <person name="Faro S."/>
            <person name="Ferguson D."/>
            <person name="Fisher S."/>
            <person name="Foley C.D."/>
            <person name="Franke A."/>
            <person name="Friedrich D."/>
            <person name="Gadbois L."/>
            <person name="Gearin G."/>
            <person name="Gearin C.R."/>
            <person name="Giannoukos G."/>
            <person name="Goode T."/>
            <person name="Graham J."/>
            <person name="Grandbois E."/>
            <person name="Grewal S."/>
            <person name="Gyaltsen K."/>
            <person name="Hafez N."/>
            <person name="Hagos B."/>
            <person name="Hall J."/>
            <person name="Henson C."/>
            <person name="Hollinger A."/>
            <person name="Honan T."/>
            <person name="Huard M.D."/>
            <person name="Hughes L."/>
            <person name="Hurhula B."/>
            <person name="Husby M.E."/>
            <person name="Kamat A."/>
            <person name="Kanga B."/>
            <person name="Kashin S."/>
            <person name="Khazanovich D."/>
            <person name="Kisner P."/>
            <person name="Lance K."/>
            <person name="Lara M."/>
            <person name="Lee W."/>
            <person name="Lennon N."/>
            <person name="Letendre F."/>
            <person name="LeVine R."/>
            <person name="Lipovsky A."/>
            <person name="Liu X."/>
            <person name="Liu J."/>
            <person name="Liu S."/>
            <person name="Lokyitsang T."/>
            <person name="Lokyitsang Y."/>
            <person name="Lubonja R."/>
            <person name="Lui A."/>
            <person name="MacDonald P."/>
            <person name="Magnisalis V."/>
            <person name="Maru K."/>
            <person name="Matthews C."/>
            <person name="McCusker W."/>
            <person name="McDonough S."/>
            <person name="Mehta T."/>
            <person name="Meldrim J."/>
            <person name="Meneus L."/>
            <person name="Mihai O."/>
            <person name="Mihalev A."/>
            <person name="Mihova T."/>
            <person name="Mittelman R."/>
            <person name="Mlenga V."/>
            <person name="Montmayeur A."/>
            <person name="Mulrain L."/>
            <person name="Navidi A."/>
            <person name="Naylor J."/>
            <person name="Negash T."/>
            <person name="Nguyen T."/>
            <person name="Nguyen N."/>
            <person name="Nicol R."/>
            <person name="Norbu C."/>
            <person name="Norbu N."/>
            <person name="Novod N."/>
            <person name="O'Neill B."/>
            <person name="Osman S."/>
            <person name="Markiewicz E."/>
            <person name="Oyono O.L."/>
            <person name="Patti C."/>
            <person name="Phunkhang P."/>
            <person name="Pierre F."/>
            <person name="Priest M."/>
            <person name="Raghuraman S."/>
            <person name="Rege F."/>
            <person name="Reyes R."/>
            <person name="Rise C."/>
            <person name="Rogov P."/>
            <person name="Ross K."/>
            <person name="Ryan E."/>
            <person name="Settipalli S."/>
            <person name="Shea T."/>
            <person name="Sherpa N."/>
            <person name="Shi L."/>
            <person name="Shih D."/>
            <person name="Sparrow T."/>
            <person name="Spaulding J."/>
            <person name="Stalker J."/>
            <person name="Stange-Thomann N."/>
            <person name="Stavropoulos S."/>
            <person name="Stone C."/>
            <person name="Strader C."/>
            <person name="Tesfaye S."/>
            <person name="Thomson T."/>
            <person name="Thoulutsang Y."/>
            <person name="Thoulutsang D."/>
            <person name="Topham K."/>
            <person name="Topping I."/>
            <person name="Tsamla T."/>
            <person name="Vassiliev H."/>
            <person name="Vo A."/>
            <person name="Wangchuk T."/>
            <person name="Wangdi T."/>
            <person name="Weiand M."/>
            <person name="Wilkinson J."/>
            <person name="Wilson A."/>
            <person name="Yadav S."/>
            <person name="Young G."/>
            <person name="Yu Q."/>
            <person name="Zembek L."/>
            <person name="Zhong D."/>
            <person name="Zimmer A."/>
            <person name="Zwirko Z."/>
            <person name="Jaffe D.B."/>
            <person name="Alvarez P."/>
            <person name="Brockman W."/>
            <person name="Butler J."/>
            <person name="Chin C."/>
            <person name="Gnerre S."/>
            <person name="Grabherr M."/>
            <person name="Kleber M."/>
            <person name="Mauceli E."/>
            <person name="MacCallum I."/>
        </authorList>
    </citation>
    <scope>NUCLEOTIDE SEQUENCE [LARGE SCALE GENOMIC DNA]</scope>
    <source>
        <strain evidence="12">Tucson 14030-0811.24</strain>
    </source>
</reference>
<comment type="subcellular location">
    <subcellularLocation>
        <location evidence="1">Nucleus</location>
    </subcellularLocation>
</comment>
<dbReference type="AlphaFoldDB" id="B4NMR0"/>
<dbReference type="GO" id="GO:0001046">
    <property type="term" value="F:core promoter sequence-specific DNA binding"/>
    <property type="evidence" value="ECO:0007669"/>
    <property type="project" value="EnsemblMetazoa"/>
</dbReference>
<accession>B4NMR0</accession>
<dbReference type="KEGG" id="dwi:6652092"/>
<dbReference type="OrthoDB" id="46583at2759"/>
<comment type="similarity">
    <text evidence="2">Belongs to the SNAPC3/SRD2 family.</text>
</comment>
<evidence type="ECO:0000256" key="9">
    <source>
        <dbReference type="ARBA" id="ARBA00025958"/>
    </source>
</evidence>
<dbReference type="Proteomes" id="UP000007798">
    <property type="component" value="Unassembled WGS sequence"/>
</dbReference>
<evidence type="ECO:0000256" key="2">
    <source>
        <dbReference type="ARBA" id="ARBA00010410"/>
    </source>
</evidence>
<evidence type="ECO:0000256" key="3">
    <source>
        <dbReference type="ARBA" id="ARBA00013634"/>
    </source>
</evidence>
<dbReference type="Pfam" id="PF12251">
    <property type="entry name" value="SNAPC3"/>
    <property type="match status" value="1"/>
</dbReference>
<dbReference type="GO" id="GO:0005634">
    <property type="term" value="C:nucleus"/>
    <property type="evidence" value="ECO:0007669"/>
    <property type="project" value="UniProtKB-SubCell"/>
</dbReference>
<dbReference type="GO" id="GO:0065004">
    <property type="term" value="P:protein-DNA complex assembly"/>
    <property type="evidence" value="ECO:0007669"/>
    <property type="project" value="EnsemblMetazoa"/>
</dbReference>
<dbReference type="FunCoup" id="B4NMR0">
    <property type="interactions" value="585"/>
</dbReference>
<dbReference type="GO" id="GO:0000978">
    <property type="term" value="F:RNA polymerase II cis-regulatory region sequence-specific DNA binding"/>
    <property type="evidence" value="ECO:0007669"/>
    <property type="project" value="EnsemblMetazoa"/>
</dbReference>
<evidence type="ECO:0000256" key="4">
    <source>
        <dbReference type="ARBA" id="ARBA00023015"/>
    </source>
</evidence>
<evidence type="ECO:0000313" key="11">
    <source>
        <dbReference type="EMBL" id="EDW85649.1"/>
    </source>
</evidence>
<dbReference type="GO" id="GO:0042795">
    <property type="term" value="P:snRNA transcription by RNA polymerase II"/>
    <property type="evidence" value="ECO:0007669"/>
    <property type="project" value="EnsemblMetazoa"/>
</dbReference>
<keyword evidence="4" id="KW-0805">Transcription regulation</keyword>
<comment type="subunit">
    <text evidence="9">Part of the SNAPc complex composed of 5 subunits: SNAPC1, SNAPC2, SNAPC3, SNAPC4 and SNAPC5. SNAPC3 interacts with SNAPC1.</text>
</comment>
<protein>
    <recommendedName>
        <fullName evidence="3">snRNA-activating protein complex subunit 3</fullName>
    </recommendedName>
    <alternativeName>
        <fullName evidence="10">Small nuclear RNA-activating complex polypeptide 3</fullName>
    </alternativeName>
</protein>
<evidence type="ECO:0000256" key="1">
    <source>
        <dbReference type="ARBA" id="ARBA00004123"/>
    </source>
</evidence>
<organism evidence="11 12">
    <name type="scientific">Drosophila willistoni</name>
    <name type="common">Fruit fly</name>
    <dbReference type="NCBI Taxonomy" id="7260"/>
    <lineage>
        <taxon>Eukaryota</taxon>
        <taxon>Metazoa</taxon>
        <taxon>Ecdysozoa</taxon>
        <taxon>Arthropoda</taxon>
        <taxon>Hexapoda</taxon>
        <taxon>Insecta</taxon>
        <taxon>Pterygota</taxon>
        <taxon>Neoptera</taxon>
        <taxon>Endopterygota</taxon>
        <taxon>Diptera</taxon>
        <taxon>Brachycera</taxon>
        <taxon>Muscomorpha</taxon>
        <taxon>Ephydroidea</taxon>
        <taxon>Drosophilidae</taxon>
        <taxon>Drosophila</taxon>
        <taxon>Sophophora</taxon>
    </lineage>
</organism>
<evidence type="ECO:0000256" key="10">
    <source>
        <dbReference type="ARBA" id="ARBA00029606"/>
    </source>
</evidence>
<evidence type="ECO:0000256" key="5">
    <source>
        <dbReference type="ARBA" id="ARBA00023125"/>
    </source>
</evidence>
<comment type="function">
    <text evidence="8">Part of the SNAPc complex required for the transcription of both RNA polymerase II and III small-nuclear RNA genes. Binds to the proximal sequence element (PSE), a non-TATA-box basal promoter element common to these 2 types of genes. Recruits TBP and BRF2 to the U6 snRNA TATA box.</text>
</comment>
<evidence type="ECO:0000313" key="12">
    <source>
        <dbReference type="Proteomes" id="UP000007798"/>
    </source>
</evidence>
<dbReference type="PANTHER" id="PTHR13421">
    <property type="entry name" value="SNRNA-ACTIVATING PROTEIN COMPLEX SUBUNIT 3"/>
    <property type="match status" value="1"/>
</dbReference>
<dbReference type="HOGENOM" id="CLU_039780_0_0_1"/>
<keyword evidence="5" id="KW-0238">DNA-binding</keyword>
<dbReference type="GO" id="GO:0042796">
    <property type="term" value="P:snRNA transcription by RNA polymerase III"/>
    <property type="evidence" value="ECO:0007669"/>
    <property type="project" value="EnsemblMetazoa"/>
</dbReference>
<keyword evidence="7" id="KW-0539">Nucleus</keyword>
<evidence type="ECO:0000256" key="6">
    <source>
        <dbReference type="ARBA" id="ARBA00023163"/>
    </source>
</evidence>
<evidence type="ECO:0000256" key="8">
    <source>
        <dbReference type="ARBA" id="ARBA00025193"/>
    </source>
</evidence>
<dbReference type="STRING" id="7260.B4NMR0"/>
<dbReference type="OMA" id="CICNGKR"/>
<proteinExistence type="inferred from homology"/>
<dbReference type="PhylomeDB" id="B4NMR0"/>
<dbReference type="GO" id="GO:0001006">
    <property type="term" value="F:RNA polymerase III type 3 promoter sequence-specific DNA binding"/>
    <property type="evidence" value="ECO:0007669"/>
    <property type="project" value="EnsemblMetazoa"/>
</dbReference>
<gene>
    <name evidence="11" type="primary">Dwil\GK23045</name>
    <name evidence="11" type="ORF">Dwil_GK23045</name>
</gene>
<name>B4NMR0_DROWI</name>